<proteinExistence type="predicted"/>
<dbReference type="AlphaFoldDB" id="A0A1J5P7X9"/>
<dbReference type="EMBL" id="MLJW01006007">
    <property type="protein sequence ID" value="OIQ67314.1"/>
    <property type="molecule type" value="Genomic_DNA"/>
</dbReference>
<protein>
    <submittedName>
        <fullName evidence="1">Uncharacterized protein</fullName>
    </submittedName>
</protein>
<comment type="caution">
    <text evidence="1">The sequence shown here is derived from an EMBL/GenBank/DDBJ whole genome shotgun (WGS) entry which is preliminary data.</text>
</comment>
<reference evidence="1" key="1">
    <citation type="submission" date="2016-10" db="EMBL/GenBank/DDBJ databases">
        <title>Sequence of Gallionella enrichment culture.</title>
        <authorList>
            <person name="Poehlein A."/>
            <person name="Muehling M."/>
            <person name="Daniel R."/>
        </authorList>
    </citation>
    <scope>NUCLEOTIDE SEQUENCE</scope>
</reference>
<sequence length="50" mass="5353">MLFSAPEQCGIHGISSLIFGDELINRIFANGIDYSHEVAYAVGINGVAEL</sequence>
<organism evidence="1">
    <name type="scientific">mine drainage metagenome</name>
    <dbReference type="NCBI Taxonomy" id="410659"/>
    <lineage>
        <taxon>unclassified sequences</taxon>
        <taxon>metagenomes</taxon>
        <taxon>ecological metagenomes</taxon>
    </lineage>
</organism>
<accession>A0A1J5P7X9</accession>
<name>A0A1J5P7X9_9ZZZZ</name>
<gene>
    <name evidence="1" type="ORF">GALL_511070</name>
</gene>
<evidence type="ECO:0000313" key="1">
    <source>
        <dbReference type="EMBL" id="OIQ67314.1"/>
    </source>
</evidence>